<dbReference type="AlphaFoldDB" id="A0A821QLK6"/>
<comment type="caution">
    <text evidence="1">The sequence shown here is derived from an EMBL/GenBank/DDBJ whole genome shotgun (WGS) entry which is preliminary data.</text>
</comment>
<name>A0A821QLK6_9NEOP</name>
<dbReference type="OrthoDB" id="414666at2759"/>
<reference evidence="1" key="1">
    <citation type="submission" date="2021-02" db="EMBL/GenBank/DDBJ databases">
        <authorList>
            <person name="Steward A R."/>
        </authorList>
    </citation>
    <scope>NUCLEOTIDE SEQUENCE</scope>
</reference>
<organism evidence="1 2">
    <name type="scientific">Pieris macdunnoughi</name>
    <dbReference type="NCBI Taxonomy" id="345717"/>
    <lineage>
        <taxon>Eukaryota</taxon>
        <taxon>Metazoa</taxon>
        <taxon>Ecdysozoa</taxon>
        <taxon>Arthropoda</taxon>
        <taxon>Hexapoda</taxon>
        <taxon>Insecta</taxon>
        <taxon>Pterygota</taxon>
        <taxon>Neoptera</taxon>
        <taxon>Endopterygota</taxon>
        <taxon>Lepidoptera</taxon>
        <taxon>Glossata</taxon>
        <taxon>Ditrysia</taxon>
        <taxon>Papilionoidea</taxon>
        <taxon>Pieridae</taxon>
        <taxon>Pierinae</taxon>
        <taxon>Pieris</taxon>
    </lineage>
</organism>
<proteinExistence type="predicted"/>
<gene>
    <name evidence="1" type="ORF">PMACD_LOCUS4990</name>
</gene>
<evidence type="ECO:0000313" key="1">
    <source>
        <dbReference type="EMBL" id="CAF4827085.1"/>
    </source>
</evidence>
<dbReference type="EMBL" id="CAJOBZ010000009">
    <property type="protein sequence ID" value="CAF4827085.1"/>
    <property type="molecule type" value="Genomic_DNA"/>
</dbReference>
<keyword evidence="2" id="KW-1185">Reference proteome</keyword>
<sequence>MITAQYATLHTKDLFLQVQSIIREFRPKSWVIRDDQGELLTEIDQRQPNEQAVLSKVGGRGNQLGAPFLATLAIFPGENRIV</sequence>
<dbReference type="Proteomes" id="UP000663880">
    <property type="component" value="Unassembled WGS sequence"/>
</dbReference>
<accession>A0A821QLK6</accession>
<evidence type="ECO:0000313" key="2">
    <source>
        <dbReference type="Proteomes" id="UP000663880"/>
    </source>
</evidence>
<protein>
    <submittedName>
        <fullName evidence="1">Uncharacterized protein</fullName>
    </submittedName>
</protein>